<keyword evidence="4" id="KW-0677">Repeat</keyword>
<dbReference type="EMBL" id="LWDF02000119">
    <property type="protein sequence ID" value="KAE8257245.1"/>
    <property type="molecule type" value="Genomic_DNA"/>
</dbReference>
<dbReference type="InterPro" id="IPR042451">
    <property type="entry name" value="ZPR1_A/B_dom"/>
</dbReference>
<reference evidence="11" key="2">
    <citation type="journal article" date="2019" name="IMA Fungus">
        <title>Genome sequencing and comparison of five Tilletia species to identify candidate genes for the detection of regulated species infecting wheat.</title>
        <authorList>
            <person name="Nguyen H.D.T."/>
            <person name="Sultana T."/>
            <person name="Kesanakurti P."/>
            <person name="Hambleton S."/>
        </authorList>
    </citation>
    <scope>NUCLEOTIDE SEQUENCE</scope>
    <source>
        <strain evidence="11">DAOMC 236416</strain>
    </source>
</reference>
<proteinExistence type="inferred from homology"/>
<dbReference type="PANTHER" id="PTHR10876">
    <property type="entry name" value="ZINC FINGER PROTEIN ZPR1"/>
    <property type="match status" value="1"/>
</dbReference>
<evidence type="ECO:0000313" key="11">
    <source>
        <dbReference type="EMBL" id="KAE8257245.1"/>
    </source>
</evidence>
<evidence type="ECO:0000313" key="12">
    <source>
        <dbReference type="Proteomes" id="UP000077521"/>
    </source>
</evidence>
<feature type="compositionally biased region" description="Polar residues" evidence="9">
    <location>
        <begin position="567"/>
        <end position="577"/>
    </location>
</feature>
<feature type="compositionally biased region" description="Polar residues" evidence="9">
    <location>
        <begin position="1"/>
        <end position="11"/>
    </location>
</feature>
<evidence type="ECO:0000259" key="10">
    <source>
        <dbReference type="SMART" id="SM00709"/>
    </source>
</evidence>
<gene>
    <name evidence="11" type="ORF">A4X13_0g2487</name>
</gene>
<accession>A0A177TUK9</accession>
<dbReference type="InterPro" id="IPR004457">
    <property type="entry name" value="Znf_ZPR1"/>
</dbReference>
<feature type="compositionally biased region" description="Acidic residues" evidence="9">
    <location>
        <begin position="546"/>
        <end position="559"/>
    </location>
</feature>
<name>A0A177TUK9_9BASI</name>
<keyword evidence="5" id="KW-0863">Zinc-finger</keyword>
<dbReference type="Gene3D" id="2.20.25.420">
    <property type="entry name" value="ZPR1, zinc finger domain"/>
    <property type="match status" value="2"/>
</dbReference>
<dbReference type="Pfam" id="PF22794">
    <property type="entry name" value="jr-ZPR1"/>
    <property type="match status" value="2"/>
</dbReference>
<organism evidence="11 12">
    <name type="scientific">Tilletia indica</name>
    <dbReference type="NCBI Taxonomy" id="43049"/>
    <lineage>
        <taxon>Eukaryota</taxon>
        <taxon>Fungi</taxon>
        <taxon>Dikarya</taxon>
        <taxon>Basidiomycota</taxon>
        <taxon>Ustilaginomycotina</taxon>
        <taxon>Exobasidiomycetes</taxon>
        <taxon>Tilletiales</taxon>
        <taxon>Tilletiaceae</taxon>
        <taxon>Tilletia</taxon>
    </lineage>
</organism>
<comment type="similarity">
    <text evidence="2">Belongs to the ZPR1 family.</text>
</comment>
<keyword evidence="3" id="KW-0479">Metal-binding</keyword>
<reference evidence="11" key="1">
    <citation type="submission" date="2016-04" db="EMBL/GenBank/DDBJ databases">
        <authorList>
            <person name="Nguyen H.D."/>
            <person name="Samba Siva P."/>
            <person name="Cullis J."/>
            <person name="Levesque C.A."/>
            <person name="Hambleton S."/>
        </authorList>
    </citation>
    <scope>NUCLEOTIDE SEQUENCE</scope>
    <source>
        <strain evidence="11">DAOMC 236416</strain>
    </source>
</reference>
<evidence type="ECO:0000256" key="2">
    <source>
        <dbReference type="ARBA" id="ARBA00008354"/>
    </source>
</evidence>
<dbReference type="PANTHER" id="PTHR10876:SF0">
    <property type="entry name" value="ZINC FINGER PROTEIN ZPR1"/>
    <property type="match status" value="1"/>
</dbReference>
<keyword evidence="7" id="KW-0539">Nucleus</keyword>
<dbReference type="Gene3D" id="2.60.120.1040">
    <property type="entry name" value="ZPR1, A/B domain"/>
    <property type="match status" value="2"/>
</dbReference>
<sequence length="598" mass="65390">MSNPQQKQQGEPAQEEFFRSIGSQAEAVNDMPDEDEAAPTGSGEGDGQPVAEQQQKMVEEIESLCMSCGKNGTSRMLLTSIPYFKEIIIISFYCPHCHESNSEVQSAGEIQEKGVVYTLHLTSPSDLNRSLVKSGTAVVNLPELELEIPPKRGQFTTVEGILRDTVRDLQLDQPVRRAAQPEVAARIDALCGRLNEILGDTIDEEGNVVTNMNLVTNMSAADDGATTRNFRPFTLKLDDPSGNSFLEFTGDARSLGKGDSKWTKREYKRTQEQNAMLGLAAPPEAPKVIDPEAVIAAAQARAAAIANGEDVGEGGAGAGGGFSKEAGETDFENEEIFTFPDTCSSCSAPLMTNMKKVSIPYFKEILIMSTNCERCGYRDNEVKSGSAISATGRKLTLRVEDASDLTRDILKSETAGLAIPSIELSLDHGTLGGRFTTVEGLLQQIYDELASKALVRGDAFGGGGERERFETFLDKLKAVMECREEVLPYEIELDDPLANSYIQNPYAPDPDEQVKVDNYERNFDQNEELGLNDMNTENYTDPKDDPMEEAVDEEEEGTKEDDMAAETQGSNPDSQATIRPPSKRPQAEDDTESKRARN</sequence>
<comment type="subcellular location">
    <subcellularLocation>
        <location evidence="1">Nucleus</location>
    </subcellularLocation>
</comment>
<evidence type="ECO:0000256" key="8">
    <source>
        <dbReference type="ARBA" id="ARBA00054139"/>
    </source>
</evidence>
<dbReference type="AlphaFoldDB" id="A0A177TUK9"/>
<evidence type="ECO:0000256" key="5">
    <source>
        <dbReference type="ARBA" id="ARBA00022771"/>
    </source>
</evidence>
<evidence type="ECO:0000256" key="7">
    <source>
        <dbReference type="ARBA" id="ARBA00023242"/>
    </source>
</evidence>
<feature type="region of interest" description="Disordered" evidence="9">
    <location>
        <begin position="525"/>
        <end position="598"/>
    </location>
</feature>
<evidence type="ECO:0000256" key="4">
    <source>
        <dbReference type="ARBA" id="ARBA00022737"/>
    </source>
</evidence>
<dbReference type="InterPro" id="IPR042452">
    <property type="entry name" value="ZPR1_Znf1/2"/>
</dbReference>
<dbReference type="Proteomes" id="UP000077521">
    <property type="component" value="Unassembled WGS sequence"/>
</dbReference>
<dbReference type="FunFam" id="2.20.25.420:FF:000002">
    <property type="entry name" value="Zinc finger protein ZPR1"/>
    <property type="match status" value="1"/>
</dbReference>
<dbReference type="GO" id="GO:0008270">
    <property type="term" value="F:zinc ion binding"/>
    <property type="evidence" value="ECO:0007669"/>
    <property type="project" value="UniProtKB-KW"/>
</dbReference>
<feature type="domain" description="Zinc finger ZPR1-type" evidence="10">
    <location>
        <begin position="63"/>
        <end position="248"/>
    </location>
</feature>
<dbReference type="SMART" id="SM00709">
    <property type="entry name" value="Zpr1"/>
    <property type="match status" value="2"/>
</dbReference>
<dbReference type="InterPro" id="IPR040141">
    <property type="entry name" value="ZPR1"/>
</dbReference>
<dbReference type="FunFam" id="2.20.25.420:FF:000001">
    <property type="entry name" value="Zinc finger protein ZPR1"/>
    <property type="match status" value="1"/>
</dbReference>
<evidence type="ECO:0000256" key="6">
    <source>
        <dbReference type="ARBA" id="ARBA00022833"/>
    </source>
</evidence>
<dbReference type="InterPro" id="IPR056180">
    <property type="entry name" value="ZPR1_jr_dom"/>
</dbReference>
<protein>
    <recommendedName>
        <fullName evidence="10">Zinc finger ZPR1-type domain-containing protein</fullName>
    </recommendedName>
</protein>
<evidence type="ECO:0000256" key="1">
    <source>
        <dbReference type="ARBA" id="ARBA00004123"/>
    </source>
</evidence>
<dbReference type="FunFam" id="2.60.120.1040:FF:000001">
    <property type="entry name" value="Zinc finger protein ZPR1"/>
    <property type="match status" value="1"/>
</dbReference>
<comment type="function">
    <text evidence="8">Acts as a protein folding chaperone for elongation factor 1-alpha.</text>
</comment>
<comment type="caution">
    <text evidence="11">The sequence shown here is derived from an EMBL/GenBank/DDBJ whole genome shotgun (WGS) entry which is preliminary data.</text>
</comment>
<keyword evidence="6" id="KW-0862">Zinc</keyword>
<evidence type="ECO:0000256" key="9">
    <source>
        <dbReference type="SAM" id="MobiDB-lite"/>
    </source>
</evidence>
<dbReference type="NCBIfam" id="TIGR00310">
    <property type="entry name" value="ZPR1_znf"/>
    <property type="match status" value="1"/>
</dbReference>
<feature type="region of interest" description="Disordered" evidence="9">
    <location>
        <begin position="1"/>
        <end position="53"/>
    </location>
</feature>
<keyword evidence="12" id="KW-1185">Reference proteome</keyword>
<dbReference type="Pfam" id="PF03367">
    <property type="entry name" value="Zn_ribbon_ZPR1"/>
    <property type="match status" value="2"/>
</dbReference>
<feature type="domain" description="Zinc finger ZPR1-type" evidence="10">
    <location>
        <begin position="341"/>
        <end position="504"/>
    </location>
</feature>
<evidence type="ECO:0000256" key="3">
    <source>
        <dbReference type="ARBA" id="ARBA00022723"/>
    </source>
</evidence>
<dbReference type="GO" id="GO:0005634">
    <property type="term" value="C:nucleus"/>
    <property type="evidence" value="ECO:0007669"/>
    <property type="project" value="UniProtKB-SubCell"/>
</dbReference>